<dbReference type="Proteomes" id="UP000005555">
    <property type="component" value="Unassembled WGS sequence"/>
</dbReference>
<organism evidence="8 9">
    <name type="scientific">gamma proteobacterium HTCC2207</name>
    <dbReference type="NCBI Taxonomy" id="314287"/>
    <lineage>
        <taxon>Bacteria</taxon>
        <taxon>Pseudomonadati</taxon>
        <taxon>Pseudomonadota</taxon>
        <taxon>Gammaproteobacteria</taxon>
        <taxon>Cellvibrionales</taxon>
        <taxon>Porticoccaceae</taxon>
        <taxon>SAR92 clade</taxon>
    </lineage>
</organism>
<feature type="transmembrane region" description="Helical" evidence="7">
    <location>
        <begin position="322"/>
        <end position="342"/>
    </location>
</feature>
<dbReference type="EMBL" id="AAPI01000002">
    <property type="protein sequence ID" value="EAS47665.1"/>
    <property type="molecule type" value="Genomic_DNA"/>
</dbReference>
<comment type="subcellular location">
    <subcellularLocation>
        <location evidence="1">Cell membrane</location>
        <topology evidence="1">Multi-pass membrane protein</topology>
    </subcellularLocation>
</comment>
<sequence>MVEILSVAIAVTLMTSVFICLKWRNIRCVGDTPLSLMAFSAILFTSGLDVGLIMFPLVEFPIYAAEEAYSFTNPLAIEFGFWGFLVWAFYFLTTFYFCIVEPKVGLFQLGPIRWINNLIIIATCAFTAFLFLSYAPSYINGIRPLQQYSLVGFIILMAVWSSTEIRYLKILSLASSALFLLLNIVMLLASGASINEYLGTLGNIAGYFENLHHFLSPVSDYHGWYLFWWFAWSIMIGQFVARFVGGLKVWQLMLALLVIPSIAIALWFTTLYYYFANSISVSWALNGAMVFVGVIFVINSLDSLIRLYTDNLAVGVQQVGRVKYLIGNWLLIALLVLLYQLTPFEIEWVGMVVIGLYLVIYILLFKSRRELGKSFSGEKKVI</sequence>
<dbReference type="HOGENOM" id="CLU_679466_0_0_6"/>
<proteinExistence type="predicted"/>
<dbReference type="InterPro" id="IPR000060">
    <property type="entry name" value="BCCT_transptr"/>
</dbReference>
<dbReference type="GO" id="GO:0022857">
    <property type="term" value="F:transmembrane transporter activity"/>
    <property type="evidence" value="ECO:0007669"/>
    <property type="project" value="InterPro"/>
</dbReference>
<keyword evidence="2" id="KW-0813">Transport</keyword>
<evidence type="ECO:0000256" key="4">
    <source>
        <dbReference type="ARBA" id="ARBA00022692"/>
    </source>
</evidence>
<feature type="transmembrane region" description="Helical" evidence="7">
    <location>
        <begin position="252"/>
        <end position="275"/>
    </location>
</feature>
<keyword evidence="5 7" id="KW-1133">Transmembrane helix</keyword>
<feature type="transmembrane region" description="Helical" evidence="7">
    <location>
        <begin position="281"/>
        <end position="301"/>
    </location>
</feature>
<protein>
    <submittedName>
        <fullName evidence="8">Membrane protein, putative</fullName>
    </submittedName>
</protein>
<name>Q1YT22_9GAMM</name>
<keyword evidence="9" id="KW-1185">Reference proteome</keyword>
<keyword evidence="3" id="KW-1003">Cell membrane</keyword>
<dbReference type="Pfam" id="PF02028">
    <property type="entry name" value="BCCT"/>
    <property type="match status" value="1"/>
</dbReference>
<feature type="transmembrane region" description="Helical" evidence="7">
    <location>
        <begin position="145"/>
        <end position="163"/>
    </location>
</feature>
<feature type="transmembrane region" description="Helical" evidence="7">
    <location>
        <begin position="36"/>
        <end position="55"/>
    </location>
</feature>
<feature type="transmembrane region" description="Helical" evidence="7">
    <location>
        <begin position="118"/>
        <end position="139"/>
    </location>
</feature>
<feature type="transmembrane region" description="Helical" evidence="7">
    <location>
        <begin position="170"/>
        <end position="189"/>
    </location>
</feature>
<evidence type="ECO:0000256" key="7">
    <source>
        <dbReference type="SAM" id="Phobius"/>
    </source>
</evidence>
<dbReference type="GO" id="GO:0005886">
    <property type="term" value="C:plasma membrane"/>
    <property type="evidence" value="ECO:0007669"/>
    <property type="project" value="UniProtKB-SubCell"/>
</dbReference>
<evidence type="ECO:0000256" key="2">
    <source>
        <dbReference type="ARBA" id="ARBA00022448"/>
    </source>
</evidence>
<feature type="transmembrane region" description="Helical" evidence="7">
    <location>
        <begin position="225"/>
        <end position="245"/>
    </location>
</feature>
<gene>
    <name evidence="8" type="ORF">GB2207_02637</name>
</gene>
<evidence type="ECO:0000313" key="8">
    <source>
        <dbReference type="EMBL" id="EAS47665.1"/>
    </source>
</evidence>
<dbReference type="eggNOG" id="COG1292">
    <property type="taxonomic scope" value="Bacteria"/>
</dbReference>
<keyword evidence="4 7" id="KW-0812">Transmembrane</keyword>
<feature type="transmembrane region" description="Helical" evidence="7">
    <location>
        <begin position="6"/>
        <end position="24"/>
    </location>
</feature>
<evidence type="ECO:0000256" key="1">
    <source>
        <dbReference type="ARBA" id="ARBA00004651"/>
    </source>
</evidence>
<keyword evidence="6 7" id="KW-0472">Membrane</keyword>
<reference evidence="8 9" key="1">
    <citation type="submission" date="2006-03" db="EMBL/GenBank/DDBJ databases">
        <authorList>
            <person name="Giovannoni S.J."/>
            <person name="Cho J.-C."/>
            <person name="Ferriera S."/>
            <person name="Johnson J."/>
            <person name="Kravitz S."/>
            <person name="Halpern A."/>
            <person name="Remington K."/>
            <person name="Beeson K."/>
            <person name="Tran B."/>
            <person name="Rogers Y.-H."/>
            <person name="Friedman R."/>
            <person name="Venter J.C."/>
        </authorList>
    </citation>
    <scope>NUCLEOTIDE SEQUENCE [LARGE SCALE GENOMIC DNA]</scope>
    <source>
        <strain evidence="8 9">HTCC2207</strain>
    </source>
</reference>
<evidence type="ECO:0000256" key="5">
    <source>
        <dbReference type="ARBA" id="ARBA00022989"/>
    </source>
</evidence>
<feature type="transmembrane region" description="Helical" evidence="7">
    <location>
        <begin position="348"/>
        <end position="365"/>
    </location>
</feature>
<accession>Q1YT22</accession>
<dbReference type="OrthoDB" id="5596354at2"/>
<feature type="transmembrane region" description="Helical" evidence="7">
    <location>
        <begin position="75"/>
        <end position="97"/>
    </location>
</feature>
<dbReference type="STRING" id="314287.GB2207_02637"/>
<dbReference type="AlphaFoldDB" id="Q1YT22"/>
<evidence type="ECO:0000256" key="3">
    <source>
        <dbReference type="ARBA" id="ARBA00022475"/>
    </source>
</evidence>
<evidence type="ECO:0000256" key="6">
    <source>
        <dbReference type="ARBA" id="ARBA00023136"/>
    </source>
</evidence>
<evidence type="ECO:0000313" key="9">
    <source>
        <dbReference type="Proteomes" id="UP000005555"/>
    </source>
</evidence>
<comment type="caution">
    <text evidence="8">The sequence shown here is derived from an EMBL/GenBank/DDBJ whole genome shotgun (WGS) entry which is preliminary data.</text>
</comment>